<keyword evidence="4" id="KW-1185">Reference proteome</keyword>
<sequence length="471" mass="52149">MERVFVLAFVLLLATVSADNPVRTPIRQGNKKVHVRRFAKIPNNASGRPSKLQSLTFRGDSLYVCTGTSGGLIYKVSMRGEVSLFFDVNRAMREAKGREMDFTSAHGGLRSVAFHPNFNRNGFLYTSLMERRKESPSKFRYFSRTSKLIRADSVLLEWKYSFKDKKVLSSSYREVLRVGMPVYDHPIKQLAFKGPFLYISHGDGSVQSAIAGGGQKDDALGKILRINPVRKGAQPYTVPRSNPFRNSAKYKNELWAVGFRNPHNICFSKRGELFVTDAGRDNVEEINIVKSGGNYGWSLREGPFVHKASGGLVNGVGPLPRDDAKYGYIYPNVIVGHEGNRGAGFVGQALAGSCPVENGSPLSGTFLYANFPSDGTLYYSLLSDMRRARTTGPPNSLTQAPTYKAKIYFDHDDNERTRPLVLNNLRDVIRREPGLGGAERADVRFGRGPGGEIYFTSKASGGVYLITSTKN</sequence>
<dbReference type="InterPro" id="IPR012938">
    <property type="entry name" value="Glc/Sorbosone_DH"/>
</dbReference>
<gene>
    <name evidence="3" type="ORF">CHC_T00002689001</name>
</gene>
<dbReference type="Gramene" id="CDF34024">
    <property type="protein sequence ID" value="CDF34024"/>
    <property type="gene ID" value="CHC_T00002689001"/>
</dbReference>
<proteinExistence type="predicted"/>
<evidence type="ECO:0000313" key="3">
    <source>
        <dbReference type="EMBL" id="CDF34024.1"/>
    </source>
</evidence>
<dbReference type="EMBL" id="HG001669">
    <property type="protein sequence ID" value="CDF34024.1"/>
    <property type="molecule type" value="Genomic_DNA"/>
</dbReference>
<dbReference type="InterPro" id="IPR011041">
    <property type="entry name" value="Quinoprot_gluc/sorb_DH_b-prop"/>
</dbReference>
<evidence type="ECO:0000256" key="1">
    <source>
        <dbReference type="SAM" id="SignalP"/>
    </source>
</evidence>
<feature type="domain" description="Glucose/Sorbosone dehydrogenase" evidence="2">
    <location>
        <begin position="80"/>
        <end position="299"/>
    </location>
</feature>
<accession>R7Q7N6</accession>
<dbReference type="GeneID" id="17321580"/>
<evidence type="ECO:0000313" key="4">
    <source>
        <dbReference type="Proteomes" id="UP000012073"/>
    </source>
</evidence>
<organism evidence="3 4">
    <name type="scientific">Chondrus crispus</name>
    <name type="common">Carrageen Irish moss</name>
    <name type="synonym">Polymorpha crispa</name>
    <dbReference type="NCBI Taxonomy" id="2769"/>
    <lineage>
        <taxon>Eukaryota</taxon>
        <taxon>Rhodophyta</taxon>
        <taxon>Florideophyceae</taxon>
        <taxon>Rhodymeniophycidae</taxon>
        <taxon>Gigartinales</taxon>
        <taxon>Gigartinaceae</taxon>
        <taxon>Chondrus</taxon>
    </lineage>
</organism>
<keyword evidence="1" id="KW-0732">Signal</keyword>
<dbReference type="AlphaFoldDB" id="R7Q7N6"/>
<dbReference type="OrthoDB" id="10266706at2759"/>
<name>R7Q7N6_CHOCR</name>
<protein>
    <recommendedName>
        <fullName evidence="2">Glucose/Sorbosone dehydrogenase domain-containing protein</fullName>
    </recommendedName>
</protein>
<evidence type="ECO:0000259" key="2">
    <source>
        <dbReference type="Pfam" id="PF07995"/>
    </source>
</evidence>
<dbReference type="Proteomes" id="UP000012073">
    <property type="component" value="Unassembled WGS sequence"/>
</dbReference>
<dbReference type="KEGG" id="ccp:CHC_T00002689001"/>
<dbReference type="PhylomeDB" id="R7Q7N6"/>
<feature type="signal peptide" evidence="1">
    <location>
        <begin position="1"/>
        <end position="18"/>
    </location>
</feature>
<dbReference type="Gene3D" id="2.120.10.30">
    <property type="entry name" value="TolB, C-terminal domain"/>
    <property type="match status" value="1"/>
</dbReference>
<dbReference type="RefSeq" id="XP_005713843.1">
    <property type="nucleotide sequence ID" value="XM_005713786.1"/>
</dbReference>
<dbReference type="PANTHER" id="PTHR19328">
    <property type="entry name" value="HEDGEHOG-INTERACTING PROTEIN"/>
    <property type="match status" value="1"/>
</dbReference>
<dbReference type="SUPFAM" id="SSF50952">
    <property type="entry name" value="Soluble quinoprotein glucose dehydrogenase"/>
    <property type="match status" value="1"/>
</dbReference>
<reference evidence="4" key="1">
    <citation type="journal article" date="2013" name="Proc. Natl. Acad. Sci. U.S.A.">
        <title>Genome structure and metabolic features in the red seaweed Chondrus crispus shed light on evolution of the Archaeplastida.</title>
        <authorList>
            <person name="Collen J."/>
            <person name="Porcel B."/>
            <person name="Carre W."/>
            <person name="Ball S.G."/>
            <person name="Chaparro C."/>
            <person name="Tonon T."/>
            <person name="Barbeyron T."/>
            <person name="Michel G."/>
            <person name="Noel B."/>
            <person name="Valentin K."/>
            <person name="Elias M."/>
            <person name="Artiguenave F."/>
            <person name="Arun A."/>
            <person name="Aury J.M."/>
            <person name="Barbosa-Neto J.F."/>
            <person name="Bothwell J.H."/>
            <person name="Bouget F.Y."/>
            <person name="Brillet L."/>
            <person name="Cabello-Hurtado F."/>
            <person name="Capella-Gutierrez S."/>
            <person name="Charrier B."/>
            <person name="Cladiere L."/>
            <person name="Cock J.M."/>
            <person name="Coelho S.M."/>
            <person name="Colleoni C."/>
            <person name="Czjzek M."/>
            <person name="Da Silva C."/>
            <person name="Delage L."/>
            <person name="Denoeud F."/>
            <person name="Deschamps P."/>
            <person name="Dittami S.M."/>
            <person name="Gabaldon T."/>
            <person name="Gachon C.M."/>
            <person name="Groisillier A."/>
            <person name="Herve C."/>
            <person name="Jabbari K."/>
            <person name="Katinka M."/>
            <person name="Kloareg B."/>
            <person name="Kowalczyk N."/>
            <person name="Labadie K."/>
            <person name="Leblanc C."/>
            <person name="Lopez P.J."/>
            <person name="McLachlan D.H."/>
            <person name="Meslet-Cladiere L."/>
            <person name="Moustafa A."/>
            <person name="Nehr Z."/>
            <person name="Nyvall Collen P."/>
            <person name="Panaud O."/>
            <person name="Partensky F."/>
            <person name="Poulain J."/>
            <person name="Rensing S.A."/>
            <person name="Rousvoal S."/>
            <person name="Samson G."/>
            <person name="Symeonidi A."/>
            <person name="Weissenbach J."/>
            <person name="Zambounis A."/>
            <person name="Wincker P."/>
            <person name="Boyen C."/>
        </authorList>
    </citation>
    <scope>NUCLEOTIDE SEQUENCE [LARGE SCALE GENOMIC DNA]</scope>
    <source>
        <strain evidence="4">cv. Stackhouse</strain>
    </source>
</reference>
<dbReference type="STRING" id="2769.R7Q7N6"/>
<dbReference type="InterPro" id="IPR011042">
    <property type="entry name" value="6-blade_b-propeller_TolB-like"/>
</dbReference>
<dbReference type="Pfam" id="PF07995">
    <property type="entry name" value="GSDH"/>
    <property type="match status" value="1"/>
</dbReference>
<feature type="chain" id="PRO_5004454457" description="Glucose/Sorbosone dehydrogenase domain-containing protein" evidence="1">
    <location>
        <begin position="19"/>
        <end position="471"/>
    </location>
</feature>
<dbReference type="PANTHER" id="PTHR19328:SF75">
    <property type="entry name" value="ALDOSE SUGAR DEHYDROGENASE YLII"/>
    <property type="match status" value="1"/>
</dbReference>